<dbReference type="Proteomes" id="UP001187682">
    <property type="component" value="Unassembled WGS sequence"/>
</dbReference>
<feature type="transmembrane region" description="Helical" evidence="6">
    <location>
        <begin position="188"/>
        <end position="206"/>
    </location>
</feature>
<feature type="transmembrane region" description="Helical" evidence="6">
    <location>
        <begin position="305"/>
        <end position="328"/>
    </location>
</feature>
<organism evidence="7 8">
    <name type="scientific">Cephalotrichum gorgonifer</name>
    <dbReference type="NCBI Taxonomy" id="2041049"/>
    <lineage>
        <taxon>Eukaryota</taxon>
        <taxon>Fungi</taxon>
        <taxon>Dikarya</taxon>
        <taxon>Ascomycota</taxon>
        <taxon>Pezizomycotina</taxon>
        <taxon>Sordariomycetes</taxon>
        <taxon>Hypocreomycetidae</taxon>
        <taxon>Microascales</taxon>
        <taxon>Microascaceae</taxon>
        <taxon>Cephalotrichum</taxon>
    </lineage>
</organism>
<feature type="transmembrane region" description="Helical" evidence="6">
    <location>
        <begin position="218"/>
        <end position="240"/>
    </location>
</feature>
<comment type="caution">
    <text evidence="7">The sequence shown here is derived from an EMBL/GenBank/DDBJ whole genome shotgun (WGS) entry which is preliminary data.</text>
</comment>
<gene>
    <name evidence="7" type="ORF">DNG_08151</name>
</gene>
<evidence type="ECO:0000256" key="4">
    <source>
        <dbReference type="ARBA" id="ARBA00023136"/>
    </source>
</evidence>
<feature type="transmembrane region" description="Helical" evidence="6">
    <location>
        <begin position="82"/>
        <end position="100"/>
    </location>
</feature>
<feature type="transmembrane region" description="Helical" evidence="6">
    <location>
        <begin position="272"/>
        <end position="293"/>
    </location>
</feature>
<feature type="region of interest" description="Disordered" evidence="5">
    <location>
        <begin position="615"/>
        <end position="636"/>
    </location>
</feature>
<evidence type="ECO:0000256" key="6">
    <source>
        <dbReference type="SAM" id="Phobius"/>
    </source>
</evidence>
<keyword evidence="4 6" id="KW-0472">Membrane</keyword>
<keyword evidence="8" id="KW-1185">Reference proteome</keyword>
<feature type="transmembrane region" description="Helical" evidence="6">
    <location>
        <begin position="572"/>
        <end position="591"/>
    </location>
</feature>
<name>A0AAE8N4K7_9PEZI</name>
<dbReference type="InterPro" id="IPR050598">
    <property type="entry name" value="AminoAcid_Transporter"/>
</dbReference>
<feature type="transmembrane region" description="Helical" evidence="6">
    <location>
        <begin position="472"/>
        <end position="492"/>
    </location>
</feature>
<feature type="transmembrane region" description="Helical" evidence="6">
    <location>
        <begin position="142"/>
        <end position="168"/>
    </location>
</feature>
<dbReference type="Gene3D" id="1.20.1740.10">
    <property type="entry name" value="Amino acid/polyamine transporter I"/>
    <property type="match status" value="1"/>
</dbReference>
<dbReference type="PANTHER" id="PTHR11785">
    <property type="entry name" value="AMINO ACID TRANSPORTER"/>
    <property type="match status" value="1"/>
</dbReference>
<protein>
    <submittedName>
        <fullName evidence="7">Related to high affinity methionine permease</fullName>
    </submittedName>
</protein>
<sequence>MSTMDSYARSAPQQQRPAQTTLIEELEEVVNPDEIVTQAPAEQFRLGYLDVICLILNRIIGTGIFNSPHRVMLGTGSTGASLLFWFAGILYALSGAHVYVEYGMNVPRYVIDGIEQTVPRSGGDLQYLQYVYRKPRYKKNTILYFAVLYGISFICLGNMAGNAISFAIRVLQATHPGTSAADVDGPTVRGIAIAVATLTCFIHAISRRGGILLNNTLALVKVGILLLIIITAIAVAAGGFKDVNGDAVPNVISENTSRTNAFMDASNEANGYAQAFLSIVFAFSGFDQPNFVLGEIKRPRRTYPISMLAGISIVAVLYMAVNICYMVVVPKEMQLGGNVAQAFFQRTFGGLGNNNVGERVLNAFLAVSSLGNIIVMTYTASRMKQEIAKEGFLPFAKFFAQDADVSVGRLLRWFQNRGLFTSILRHKWFSPEAHSEKTPVGALSLHFLSCMVILSATSRLSPDDAYNVLSVSTAYLFPAFFGIFLALGILILRFGTPPETAPVKTPHHPMPGTSVKRTWTQMTRGTVNPALSVICAVIYLIGNVFPIITTWVPPSRGLSNTSGVRWFVVPTISWGALALGSLWFVGFLVMAKRRERRRHQEFVVERYPEFEWAGGDELHSGDEGGESGEGGGNVRMRPGGLVLVHETVSLLWKGRDTMELGRLMSETTGGGMGVGLGLGEGMGMGNGNGAGVAGGRGPNQGYNPNANPFAGTDFEDMR</sequence>
<evidence type="ECO:0000313" key="8">
    <source>
        <dbReference type="Proteomes" id="UP001187682"/>
    </source>
</evidence>
<reference evidence="7" key="1">
    <citation type="submission" date="2018-03" db="EMBL/GenBank/DDBJ databases">
        <authorList>
            <person name="Guldener U."/>
        </authorList>
    </citation>
    <scope>NUCLEOTIDE SEQUENCE</scope>
</reference>
<evidence type="ECO:0000256" key="2">
    <source>
        <dbReference type="ARBA" id="ARBA00022692"/>
    </source>
</evidence>
<feature type="transmembrane region" description="Helical" evidence="6">
    <location>
        <begin position="360"/>
        <end position="380"/>
    </location>
</feature>
<dbReference type="PANTHER" id="PTHR11785:SF353">
    <property type="entry name" value="METHIONINE TRANSPORTER (EUROFUNG)"/>
    <property type="match status" value="1"/>
</dbReference>
<feature type="transmembrane region" description="Helical" evidence="6">
    <location>
        <begin position="530"/>
        <end position="552"/>
    </location>
</feature>
<feature type="transmembrane region" description="Helical" evidence="6">
    <location>
        <begin position="440"/>
        <end position="460"/>
    </location>
</feature>
<evidence type="ECO:0000256" key="5">
    <source>
        <dbReference type="SAM" id="MobiDB-lite"/>
    </source>
</evidence>
<accession>A0AAE8N4K7</accession>
<dbReference type="EMBL" id="ONZQ02000013">
    <property type="protein sequence ID" value="SPO05464.1"/>
    <property type="molecule type" value="Genomic_DNA"/>
</dbReference>
<dbReference type="InterPro" id="IPR002293">
    <property type="entry name" value="AA/rel_permease1"/>
</dbReference>
<dbReference type="AlphaFoldDB" id="A0AAE8N4K7"/>
<evidence type="ECO:0000256" key="1">
    <source>
        <dbReference type="ARBA" id="ARBA00004141"/>
    </source>
</evidence>
<dbReference type="Pfam" id="PF13520">
    <property type="entry name" value="AA_permease_2"/>
    <property type="match status" value="1"/>
</dbReference>
<feature type="compositionally biased region" description="Gly residues" evidence="5">
    <location>
        <begin position="689"/>
        <end position="698"/>
    </location>
</feature>
<evidence type="ECO:0000313" key="7">
    <source>
        <dbReference type="EMBL" id="SPO05464.1"/>
    </source>
</evidence>
<dbReference type="GO" id="GO:0015179">
    <property type="term" value="F:L-amino acid transmembrane transporter activity"/>
    <property type="evidence" value="ECO:0007669"/>
    <property type="project" value="TreeGrafter"/>
</dbReference>
<keyword evidence="3 6" id="KW-1133">Transmembrane helix</keyword>
<comment type="subcellular location">
    <subcellularLocation>
        <location evidence="1">Membrane</location>
        <topology evidence="1">Multi-pass membrane protein</topology>
    </subcellularLocation>
</comment>
<evidence type="ECO:0000256" key="3">
    <source>
        <dbReference type="ARBA" id="ARBA00022989"/>
    </source>
</evidence>
<keyword evidence="2 6" id="KW-0812">Transmembrane</keyword>
<dbReference type="GO" id="GO:0016020">
    <property type="term" value="C:membrane"/>
    <property type="evidence" value="ECO:0007669"/>
    <property type="project" value="UniProtKB-SubCell"/>
</dbReference>
<feature type="region of interest" description="Disordered" evidence="5">
    <location>
        <begin position="689"/>
        <end position="718"/>
    </location>
</feature>
<proteinExistence type="predicted"/>